<evidence type="ECO:0000256" key="3">
    <source>
        <dbReference type="ARBA" id="ARBA00022777"/>
    </source>
</evidence>
<dbReference type="GO" id="GO:0000155">
    <property type="term" value="F:phosphorelay sensor kinase activity"/>
    <property type="evidence" value="ECO:0007669"/>
    <property type="project" value="InterPro"/>
</dbReference>
<dbReference type="CDD" id="cd00082">
    <property type="entry name" value="HisKA"/>
    <property type="match status" value="1"/>
</dbReference>
<dbReference type="InterPro" id="IPR000700">
    <property type="entry name" value="PAS-assoc_C"/>
</dbReference>
<dbReference type="CDD" id="cd00130">
    <property type="entry name" value="PAS"/>
    <property type="match status" value="1"/>
</dbReference>
<feature type="domain" description="PAC" evidence="8">
    <location>
        <begin position="93"/>
        <end position="143"/>
    </location>
</feature>
<keyword evidence="1" id="KW-0808">Transferase</keyword>
<dbReference type="SMART" id="SM00388">
    <property type="entry name" value="HisKA"/>
    <property type="match status" value="1"/>
</dbReference>
<evidence type="ECO:0000256" key="4">
    <source>
        <dbReference type="ARBA" id="ARBA00022840"/>
    </source>
</evidence>
<dbReference type="Gene3D" id="3.30.565.10">
    <property type="entry name" value="Histidine kinase-like ATPase, C-terminal domain"/>
    <property type="match status" value="1"/>
</dbReference>
<sequence>MAGERPAGAPKQVRKSCRKEDCLKVLGRAFDLSPSIMALKDLQRLRYVHVNESFLRVIGYRREEIIGRTAEELGIWSGQSKVIDILLKKDAAKSMEIIFRTRSGEERSGLMSMERMQLDGREYILTVTNDITEQRRLEKELQRLDRLNLVGQLASAFGHEIRNPLQTVRGFLQILQRKAQYRDDDEYFALMISELDRANQIITEYLTLSRKKADCFARNNVNEVVQKLAPLLEALAINVNKQIRFDLAPVPDIWMDEKQIRQLILNLLNNGLEAMAPRQVITIRTGVTGNRVILSVEDEFHHSGDDIRSAGLLAVVLHFDKPG</sequence>
<feature type="domain" description="PAS" evidence="7">
    <location>
        <begin position="46"/>
        <end position="105"/>
    </location>
</feature>
<keyword evidence="10" id="KW-1185">Reference proteome</keyword>
<evidence type="ECO:0000259" key="6">
    <source>
        <dbReference type="PROSITE" id="PS50109"/>
    </source>
</evidence>
<feature type="domain" description="Histidine kinase" evidence="6">
    <location>
        <begin position="156"/>
        <end position="299"/>
    </location>
</feature>
<dbReference type="PROSITE" id="PS50109">
    <property type="entry name" value="HIS_KIN"/>
    <property type="match status" value="1"/>
</dbReference>
<dbReference type="SUPFAM" id="SSF55874">
    <property type="entry name" value="ATPase domain of HSP90 chaperone/DNA topoisomerase II/histidine kinase"/>
    <property type="match status" value="1"/>
</dbReference>
<dbReference type="GO" id="GO:0005524">
    <property type="term" value="F:ATP binding"/>
    <property type="evidence" value="ECO:0007669"/>
    <property type="project" value="UniProtKB-KW"/>
</dbReference>
<dbReference type="SUPFAM" id="SSF55785">
    <property type="entry name" value="PYP-like sensor domain (PAS domain)"/>
    <property type="match status" value="1"/>
</dbReference>
<accession>B0THV3</accession>
<dbReference type="EMBL" id="CP000930">
    <property type="protein sequence ID" value="ABZ82626.1"/>
    <property type="molecule type" value="Genomic_DNA"/>
</dbReference>
<keyword evidence="4" id="KW-0067">ATP-binding</keyword>
<keyword evidence="2" id="KW-0547">Nucleotide-binding</keyword>
<dbReference type="NCBIfam" id="TIGR00229">
    <property type="entry name" value="sensory_box"/>
    <property type="match status" value="1"/>
</dbReference>
<dbReference type="HOGENOM" id="CLU_000445_114_39_9"/>
<dbReference type="Pfam" id="PF00512">
    <property type="entry name" value="HisKA"/>
    <property type="match status" value="1"/>
</dbReference>
<dbReference type="InterPro" id="IPR003661">
    <property type="entry name" value="HisK_dim/P_dom"/>
</dbReference>
<dbReference type="PROSITE" id="PS50112">
    <property type="entry name" value="PAS"/>
    <property type="match status" value="1"/>
</dbReference>
<keyword evidence="5" id="KW-0902">Two-component regulatory system</keyword>
<keyword evidence="3" id="KW-0418">Kinase</keyword>
<reference evidence="9 10" key="1">
    <citation type="journal article" date="2008" name="J. Bacteriol.">
        <title>The genome of Heliobacterium modesticaldum, a phototrophic representative of the Firmicutes containing the simplest photosynthetic apparatus.</title>
        <authorList>
            <person name="Sattley W.M."/>
            <person name="Madigan M.T."/>
            <person name="Swingley W.D."/>
            <person name="Cheung P.C."/>
            <person name="Clocksin K.M."/>
            <person name="Conrad A.L."/>
            <person name="Dejesa L.C."/>
            <person name="Honchak B.M."/>
            <person name="Jung D.O."/>
            <person name="Karbach L.E."/>
            <person name="Kurdoglu A."/>
            <person name="Lahiri S."/>
            <person name="Mastrian S.D."/>
            <person name="Page L.E."/>
            <person name="Taylor H.L."/>
            <person name="Wang Z.T."/>
            <person name="Raymond J."/>
            <person name="Chen M."/>
            <person name="Blankenship R.E."/>
            <person name="Touchman J.W."/>
        </authorList>
    </citation>
    <scope>NUCLEOTIDE SEQUENCE [LARGE SCALE GENOMIC DNA]</scope>
    <source>
        <strain evidence="10">ATCC 51547 / Ice1</strain>
    </source>
</reference>
<evidence type="ECO:0000256" key="5">
    <source>
        <dbReference type="ARBA" id="ARBA00023012"/>
    </source>
</evidence>
<proteinExistence type="predicted"/>
<dbReference type="PANTHER" id="PTHR43065:SF46">
    <property type="entry name" value="C4-DICARBOXYLATE TRANSPORT SENSOR PROTEIN DCTB"/>
    <property type="match status" value="1"/>
</dbReference>
<dbReference type="Gene3D" id="1.10.287.130">
    <property type="match status" value="1"/>
</dbReference>
<dbReference type="PROSITE" id="PS50113">
    <property type="entry name" value="PAC"/>
    <property type="match status" value="1"/>
</dbReference>
<dbReference type="Pfam" id="PF13426">
    <property type="entry name" value="PAS_9"/>
    <property type="match status" value="1"/>
</dbReference>
<dbReference type="STRING" id="498761.HM1_0001"/>
<dbReference type="Proteomes" id="UP000008550">
    <property type="component" value="Chromosome"/>
</dbReference>
<dbReference type="InterPro" id="IPR036890">
    <property type="entry name" value="HATPase_C_sf"/>
</dbReference>
<evidence type="ECO:0000259" key="8">
    <source>
        <dbReference type="PROSITE" id="PS50113"/>
    </source>
</evidence>
<evidence type="ECO:0000313" key="9">
    <source>
        <dbReference type="EMBL" id="ABZ82626.1"/>
    </source>
</evidence>
<protein>
    <submittedName>
        <fullName evidence="9">Pas</fullName>
    </submittedName>
</protein>
<dbReference type="InterPro" id="IPR000014">
    <property type="entry name" value="PAS"/>
</dbReference>
<evidence type="ECO:0000259" key="7">
    <source>
        <dbReference type="PROSITE" id="PS50112"/>
    </source>
</evidence>
<dbReference type="PANTHER" id="PTHR43065">
    <property type="entry name" value="SENSOR HISTIDINE KINASE"/>
    <property type="match status" value="1"/>
</dbReference>
<name>B0THV3_HELMI</name>
<dbReference type="Gene3D" id="3.30.450.20">
    <property type="entry name" value="PAS domain"/>
    <property type="match status" value="1"/>
</dbReference>
<dbReference type="KEGG" id="hmo:HM1_0001"/>
<dbReference type="InterPro" id="IPR005467">
    <property type="entry name" value="His_kinase_dom"/>
</dbReference>
<gene>
    <name evidence="9" type="ORF">HM1_0001</name>
</gene>
<dbReference type="AlphaFoldDB" id="B0THV3"/>
<dbReference type="InterPro" id="IPR035965">
    <property type="entry name" value="PAS-like_dom_sf"/>
</dbReference>
<evidence type="ECO:0000256" key="2">
    <source>
        <dbReference type="ARBA" id="ARBA00022741"/>
    </source>
</evidence>
<organism evidence="9 10">
    <name type="scientific">Heliobacterium modesticaldum (strain ATCC 51547 / Ice1)</name>
    <dbReference type="NCBI Taxonomy" id="498761"/>
    <lineage>
        <taxon>Bacteria</taxon>
        <taxon>Bacillati</taxon>
        <taxon>Bacillota</taxon>
        <taxon>Clostridia</taxon>
        <taxon>Eubacteriales</taxon>
        <taxon>Heliobacteriaceae</taxon>
        <taxon>Heliomicrobium</taxon>
    </lineage>
</organism>
<evidence type="ECO:0000256" key="1">
    <source>
        <dbReference type="ARBA" id="ARBA00022679"/>
    </source>
</evidence>
<evidence type="ECO:0000313" key="10">
    <source>
        <dbReference type="Proteomes" id="UP000008550"/>
    </source>
</evidence>
<dbReference type="eggNOG" id="COG3852">
    <property type="taxonomic scope" value="Bacteria"/>
</dbReference>